<dbReference type="Pfam" id="PF17942">
    <property type="entry name" value="Morc6_S5"/>
    <property type="match status" value="1"/>
</dbReference>
<accession>A0AAV1D2S5</accession>
<dbReference type="InterPro" id="IPR041006">
    <property type="entry name" value="Morc_S5"/>
</dbReference>
<evidence type="ECO:0000256" key="2">
    <source>
        <dbReference type="ARBA" id="ARBA00007845"/>
    </source>
</evidence>
<evidence type="ECO:0000256" key="9">
    <source>
        <dbReference type="ARBA" id="ARBA00022853"/>
    </source>
</evidence>
<evidence type="ECO:0000256" key="15">
    <source>
        <dbReference type="SAM" id="MobiDB-lite"/>
    </source>
</evidence>
<dbReference type="GO" id="GO:0016887">
    <property type="term" value="F:ATP hydrolysis activity"/>
    <property type="evidence" value="ECO:0007669"/>
    <property type="project" value="InterPro"/>
</dbReference>
<feature type="compositionally biased region" description="Polar residues" evidence="15">
    <location>
        <begin position="733"/>
        <end position="749"/>
    </location>
</feature>
<feature type="compositionally biased region" description="Polar residues" evidence="15">
    <location>
        <begin position="120"/>
        <end position="138"/>
    </location>
</feature>
<keyword evidence="6" id="KW-0227">DNA damage</keyword>
<dbReference type="GO" id="GO:0031047">
    <property type="term" value="P:regulatory ncRNA-mediated gene silencing"/>
    <property type="evidence" value="ECO:0007669"/>
    <property type="project" value="UniProtKB-KW"/>
</dbReference>
<evidence type="ECO:0000256" key="4">
    <source>
        <dbReference type="ARBA" id="ARBA00022741"/>
    </source>
</evidence>
<feature type="domain" description="Morc S5" evidence="16">
    <location>
        <begin position="439"/>
        <end position="585"/>
    </location>
</feature>
<keyword evidence="8" id="KW-0067">ATP-binding</keyword>
<feature type="coiled-coil region" evidence="14">
    <location>
        <begin position="759"/>
        <end position="858"/>
    </location>
</feature>
<dbReference type="SUPFAM" id="SSF55874">
    <property type="entry name" value="ATPase domain of HSP90 chaperone/DNA topoisomerase II/histidine kinase"/>
    <property type="match status" value="1"/>
</dbReference>
<evidence type="ECO:0000256" key="1">
    <source>
        <dbReference type="ARBA" id="ARBA00004123"/>
    </source>
</evidence>
<comment type="similarity">
    <text evidence="2">Belongs to the MORC ATPase protein family.</text>
</comment>
<evidence type="ECO:0000256" key="14">
    <source>
        <dbReference type="SAM" id="Coils"/>
    </source>
</evidence>
<feature type="region of interest" description="Disordered" evidence="15">
    <location>
        <begin position="596"/>
        <end position="622"/>
    </location>
</feature>
<dbReference type="Pfam" id="PF13589">
    <property type="entry name" value="HATPase_c_3"/>
    <property type="match status" value="1"/>
</dbReference>
<dbReference type="Proteomes" id="UP001161247">
    <property type="component" value="Chromosome 3"/>
</dbReference>
<dbReference type="GO" id="GO:0004519">
    <property type="term" value="F:endonuclease activity"/>
    <property type="evidence" value="ECO:0007669"/>
    <property type="project" value="UniProtKB-KW"/>
</dbReference>
<dbReference type="GO" id="GO:0005634">
    <property type="term" value="C:nucleus"/>
    <property type="evidence" value="ECO:0007669"/>
    <property type="project" value="UniProtKB-SubCell"/>
</dbReference>
<dbReference type="AlphaFoldDB" id="A0AAV1D2S5"/>
<evidence type="ECO:0000256" key="11">
    <source>
        <dbReference type="ARBA" id="ARBA00023158"/>
    </source>
</evidence>
<keyword evidence="3" id="KW-0540">Nuclease</keyword>
<evidence type="ECO:0000256" key="8">
    <source>
        <dbReference type="ARBA" id="ARBA00022840"/>
    </source>
</evidence>
<evidence type="ECO:0000256" key="5">
    <source>
        <dbReference type="ARBA" id="ARBA00022759"/>
    </source>
</evidence>
<keyword evidence="9" id="KW-0156">Chromatin regulator</keyword>
<evidence type="ECO:0000259" key="16">
    <source>
        <dbReference type="Pfam" id="PF17942"/>
    </source>
</evidence>
<evidence type="ECO:0000313" key="18">
    <source>
        <dbReference type="Proteomes" id="UP001161247"/>
    </source>
</evidence>
<evidence type="ECO:0000256" key="7">
    <source>
        <dbReference type="ARBA" id="ARBA00022801"/>
    </source>
</evidence>
<keyword evidence="4" id="KW-0547">Nucleotide-binding</keyword>
<keyword evidence="10 14" id="KW-0175">Coiled coil</keyword>
<dbReference type="InterPro" id="IPR036890">
    <property type="entry name" value="HATPase_C_sf"/>
</dbReference>
<keyword evidence="7" id="KW-0378">Hydrolase</keyword>
<evidence type="ECO:0000256" key="6">
    <source>
        <dbReference type="ARBA" id="ARBA00022763"/>
    </source>
</evidence>
<organism evidence="17 18">
    <name type="scientific">Oldenlandia corymbosa var. corymbosa</name>
    <dbReference type="NCBI Taxonomy" id="529605"/>
    <lineage>
        <taxon>Eukaryota</taxon>
        <taxon>Viridiplantae</taxon>
        <taxon>Streptophyta</taxon>
        <taxon>Embryophyta</taxon>
        <taxon>Tracheophyta</taxon>
        <taxon>Spermatophyta</taxon>
        <taxon>Magnoliopsida</taxon>
        <taxon>eudicotyledons</taxon>
        <taxon>Gunneridae</taxon>
        <taxon>Pentapetalae</taxon>
        <taxon>asterids</taxon>
        <taxon>lamiids</taxon>
        <taxon>Gentianales</taxon>
        <taxon>Rubiaceae</taxon>
        <taxon>Rubioideae</taxon>
        <taxon>Spermacoceae</taxon>
        <taxon>Hedyotis-Oldenlandia complex</taxon>
        <taxon>Oldenlandia</taxon>
    </lineage>
</organism>
<keyword evidence="5" id="KW-0255">Endonuclease</keyword>
<dbReference type="PANTHER" id="PTHR23336">
    <property type="entry name" value="ZINC FINGER CW-TYPE COILED-COIL DOMAIN PROTEIN 3"/>
    <property type="match status" value="1"/>
</dbReference>
<sequence length="859" mass="96678">MAFEQHQVPAPVASLHRKHGMTGDVNSMPPKKPKVEMPELPIPAIPVSSYNPFVYRNQQLSSPWSAGPPVPRVQPFQSAPTIPPADKNTPVQMMNAATVNSEPNLGVRRFRPALRVVHPQPNTTTPGTECNNNASATGTARPLPPPKPASKTGAECISEKRFWKAGDYEGAPSVNLNWEALAGSDHIRVHPRFLHSNATSHKWVLGAFAELMDNSIDEARNGATFVNIDVIKNKKSGDRMLVIEDDGGGMNPQRMRECMSLGYSSKSKMANTIGQYGNGFKTSTMRLGADVIVFSRFPGKDGNNATQSVGLLSYTFLRCTKKEDIEVPMLDYERKGQSWTRIVRATSSPDQDWNNKIDTVVQWSPFSSEADLLEQFNDIKGHGTRIFIYNLWDCDEGVLELDFDSDPYDIQTRGREEKESNIQMAQQYPNSKHFLTYQYSLRSYASILYLKLPKNFRMILRGKEVDHHNIVEDMMMIQRSTYRPQQNQDSNAAFKDYRLVADVAVGFVKDAKYHIDVQGFNVYHKNRLIKPFWRVWNPAGSDGRGVIGVLEADFIEPAHDKQGFERTEVLNRLVLKLKEIQRNYWKSRCQEIGYAPRRNKGSASERDEPEDEPANNNDLNVSAPVSGRMITSTSNAVPPISQNGNTGNLNVGTRMMANNVVNDPGSHCQNPLPTKTVKQEDSVPRIDDHRLSLTGIMSNHHGRPAHLNTPLPPKFQLWKNSNQVPPARPMAKENNNVQKPTENKTNIGAENTGAAAPQRVSLLDEIKKLRAGVRNLREENWKLREEVGDLKGRLKMEDGEILGEDPVKELEAEKNKSKSLETQLLEANRKIEELVKERETATRNFEELKKGLETLRNLH</sequence>
<evidence type="ECO:0000313" key="17">
    <source>
        <dbReference type="EMBL" id="CAI9100917.1"/>
    </source>
</evidence>
<evidence type="ECO:0000256" key="3">
    <source>
        <dbReference type="ARBA" id="ARBA00022722"/>
    </source>
</evidence>
<keyword evidence="13" id="KW-0539">Nucleus</keyword>
<evidence type="ECO:0000256" key="10">
    <source>
        <dbReference type="ARBA" id="ARBA00023054"/>
    </source>
</evidence>
<name>A0AAV1D2S5_OLDCO</name>
<dbReference type="GO" id="GO:0006281">
    <property type="term" value="P:DNA repair"/>
    <property type="evidence" value="ECO:0007669"/>
    <property type="project" value="UniProtKB-KW"/>
</dbReference>
<keyword evidence="11" id="KW-0943">RNA-mediated gene silencing</keyword>
<reference evidence="17" key="1">
    <citation type="submission" date="2023-03" db="EMBL/GenBank/DDBJ databases">
        <authorList>
            <person name="Julca I."/>
        </authorList>
    </citation>
    <scope>NUCLEOTIDE SEQUENCE</scope>
</reference>
<evidence type="ECO:0000256" key="12">
    <source>
        <dbReference type="ARBA" id="ARBA00023204"/>
    </source>
</evidence>
<dbReference type="Gene3D" id="3.30.565.10">
    <property type="entry name" value="Histidine kinase-like ATPase, C-terminal domain"/>
    <property type="match status" value="1"/>
</dbReference>
<dbReference type="PANTHER" id="PTHR23336:SF58">
    <property type="entry name" value="PROTEIN MICRORCHIDIA 4"/>
    <property type="match status" value="1"/>
</dbReference>
<comment type="subcellular location">
    <subcellularLocation>
        <location evidence="1">Nucleus</location>
    </subcellularLocation>
</comment>
<dbReference type="GO" id="GO:0006325">
    <property type="term" value="P:chromatin organization"/>
    <property type="evidence" value="ECO:0007669"/>
    <property type="project" value="UniProtKB-KW"/>
</dbReference>
<protein>
    <submittedName>
        <fullName evidence="17">OLC1v1038109C1</fullName>
    </submittedName>
</protein>
<dbReference type="GO" id="GO:0005524">
    <property type="term" value="F:ATP binding"/>
    <property type="evidence" value="ECO:0007669"/>
    <property type="project" value="UniProtKB-KW"/>
</dbReference>
<gene>
    <name evidence="17" type="ORF">OLC1_LOCUS10628</name>
</gene>
<proteinExistence type="inferred from homology"/>
<feature type="region of interest" description="Disordered" evidence="15">
    <location>
        <begin position="118"/>
        <end position="153"/>
    </location>
</feature>
<dbReference type="GO" id="GO:0031349">
    <property type="term" value="P:positive regulation of defense response"/>
    <property type="evidence" value="ECO:0007669"/>
    <property type="project" value="UniProtKB-ARBA"/>
</dbReference>
<feature type="region of interest" description="Disordered" evidence="15">
    <location>
        <begin position="730"/>
        <end position="750"/>
    </location>
</feature>
<dbReference type="InterPro" id="IPR045261">
    <property type="entry name" value="MORC_ATPase"/>
</dbReference>
<dbReference type="FunFam" id="3.30.565.10:FF:000075">
    <property type="entry name" value="MORC family CW-type zinc finger protein 4"/>
    <property type="match status" value="1"/>
</dbReference>
<dbReference type="EMBL" id="OX459120">
    <property type="protein sequence ID" value="CAI9100917.1"/>
    <property type="molecule type" value="Genomic_DNA"/>
</dbReference>
<evidence type="ECO:0000256" key="13">
    <source>
        <dbReference type="ARBA" id="ARBA00023242"/>
    </source>
</evidence>
<keyword evidence="12" id="KW-0234">DNA repair</keyword>
<keyword evidence="18" id="KW-1185">Reference proteome</keyword>